<dbReference type="AlphaFoldDB" id="A0A4R4JX04"/>
<comment type="caution">
    <text evidence="1">The sequence shown here is derived from an EMBL/GenBank/DDBJ whole genome shotgun (WGS) entry which is preliminary data.</text>
</comment>
<keyword evidence="1" id="KW-0808">Transferase</keyword>
<proteinExistence type="predicted"/>
<keyword evidence="1" id="KW-0489">Methyltransferase</keyword>
<evidence type="ECO:0000313" key="1">
    <source>
        <dbReference type="EMBL" id="TDB58646.1"/>
    </source>
</evidence>
<dbReference type="PANTHER" id="PTHR43861">
    <property type="entry name" value="TRANS-ACONITATE 2-METHYLTRANSFERASE-RELATED"/>
    <property type="match status" value="1"/>
</dbReference>
<dbReference type="Pfam" id="PF13489">
    <property type="entry name" value="Methyltransf_23"/>
    <property type="match status" value="1"/>
</dbReference>
<keyword evidence="2" id="KW-1185">Reference proteome</keyword>
<dbReference type="Gene3D" id="3.40.50.150">
    <property type="entry name" value="Vaccinia Virus protein VP39"/>
    <property type="match status" value="1"/>
</dbReference>
<reference evidence="1 2" key="1">
    <citation type="submission" date="2019-02" db="EMBL/GenBank/DDBJ databases">
        <title>Arundinibacter roseus gen. nov., sp. nov., a new member of the family Cytophagaceae.</title>
        <authorList>
            <person name="Szuroczki S."/>
            <person name="Khayer B."/>
            <person name="Sproer C."/>
            <person name="Toumi M."/>
            <person name="Szabo A."/>
            <person name="Felfoldi T."/>
            <person name="Schumann P."/>
            <person name="Toth E."/>
        </authorList>
    </citation>
    <scope>NUCLEOTIDE SEQUENCE [LARGE SCALE GENOMIC DNA]</scope>
    <source>
        <strain evidence="1 2">DMA-k-7a</strain>
    </source>
</reference>
<dbReference type="InterPro" id="IPR029063">
    <property type="entry name" value="SAM-dependent_MTases_sf"/>
</dbReference>
<dbReference type="SUPFAM" id="SSF53335">
    <property type="entry name" value="S-adenosyl-L-methionine-dependent methyltransferases"/>
    <property type="match status" value="1"/>
</dbReference>
<organism evidence="1 2">
    <name type="scientific">Arundinibacter roseus</name>
    <dbReference type="NCBI Taxonomy" id="2070510"/>
    <lineage>
        <taxon>Bacteria</taxon>
        <taxon>Pseudomonadati</taxon>
        <taxon>Bacteroidota</taxon>
        <taxon>Cytophagia</taxon>
        <taxon>Cytophagales</taxon>
        <taxon>Spirosomataceae</taxon>
        <taxon>Arundinibacter</taxon>
    </lineage>
</organism>
<gene>
    <name evidence="1" type="ORF">EZE20_22755</name>
</gene>
<dbReference type="OrthoDB" id="9770553at2"/>
<dbReference type="Proteomes" id="UP000295706">
    <property type="component" value="Unassembled WGS sequence"/>
</dbReference>
<dbReference type="GO" id="GO:0032259">
    <property type="term" value="P:methylation"/>
    <property type="evidence" value="ECO:0007669"/>
    <property type="project" value="UniProtKB-KW"/>
</dbReference>
<name>A0A4R4JX04_9BACT</name>
<dbReference type="RefSeq" id="WP_132122112.1">
    <property type="nucleotide sequence ID" value="NZ_SMJU01000022.1"/>
</dbReference>
<protein>
    <submittedName>
        <fullName evidence="1">Class I SAM-dependent methyltransferase</fullName>
    </submittedName>
</protein>
<sequence length="292" mass="34443">MDSKFPYLEEFSREINIEDYKLVKAFEIEKKFHEEICNEPIKENRLKLYEWVYSQVHSLYGKDQKYDFKKNIREKKKNAFLFKREFKNKSIIDIGCGDGALLHAISLSYPFKSLLGIDISTITPQIDVENMHFIKSDIVNFKVENRFDVAILDNVYEHISKFDTADLLDSITDSIHENGKVVFLVPNRLFGPWDVTRILDYTYSGITPSMGTHLNETTYTELIIELEKRGFNIFKTPIPLRKIKYLSFFLRFPAKWMSKIETSRIAMKLIKKIKFEGKPFFRFEVILIASKK</sequence>
<accession>A0A4R4JX04</accession>
<dbReference type="CDD" id="cd02440">
    <property type="entry name" value="AdoMet_MTases"/>
    <property type="match status" value="1"/>
</dbReference>
<evidence type="ECO:0000313" key="2">
    <source>
        <dbReference type="Proteomes" id="UP000295706"/>
    </source>
</evidence>
<dbReference type="GO" id="GO:0008168">
    <property type="term" value="F:methyltransferase activity"/>
    <property type="evidence" value="ECO:0007669"/>
    <property type="project" value="UniProtKB-KW"/>
</dbReference>
<dbReference type="EMBL" id="SMJU01000022">
    <property type="protein sequence ID" value="TDB58646.1"/>
    <property type="molecule type" value="Genomic_DNA"/>
</dbReference>